<feature type="compositionally biased region" description="Basic residues" evidence="1">
    <location>
        <begin position="371"/>
        <end position="381"/>
    </location>
</feature>
<dbReference type="InterPro" id="IPR011043">
    <property type="entry name" value="Gal_Oxase/kelch_b-propeller"/>
</dbReference>
<evidence type="ECO:0000313" key="2">
    <source>
        <dbReference type="EMBL" id="WOG85439.1"/>
    </source>
</evidence>
<reference evidence="2" key="2">
    <citation type="submission" date="2022-03" db="EMBL/GenBank/DDBJ databases">
        <title>Draft title - Genomic analysis of global carrot germplasm unveils the trajectory of domestication and the origin of high carotenoid orange carrot.</title>
        <authorList>
            <person name="Iorizzo M."/>
            <person name="Ellison S."/>
            <person name="Senalik D."/>
            <person name="Macko-Podgorni A."/>
            <person name="Grzebelus D."/>
            <person name="Bostan H."/>
            <person name="Rolling W."/>
            <person name="Curaba J."/>
            <person name="Simon P."/>
        </authorList>
    </citation>
    <scope>NUCLEOTIDE SEQUENCE</scope>
    <source>
        <tissue evidence="2">Leaf</tissue>
    </source>
</reference>
<protein>
    <submittedName>
        <fullName evidence="2">Uncharacterized protein</fullName>
    </submittedName>
</protein>
<reference evidence="2" key="1">
    <citation type="journal article" date="2016" name="Nat. Genet.">
        <title>A high-quality carrot genome assembly provides new insights into carotenoid accumulation and asterid genome evolution.</title>
        <authorList>
            <person name="Iorizzo M."/>
            <person name="Ellison S."/>
            <person name="Senalik D."/>
            <person name="Zeng P."/>
            <person name="Satapoomin P."/>
            <person name="Huang J."/>
            <person name="Bowman M."/>
            <person name="Iovene M."/>
            <person name="Sanseverino W."/>
            <person name="Cavagnaro P."/>
            <person name="Yildiz M."/>
            <person name="Macko-Podgorni A."/>
            <person name="Moranska E."/>
            <person name="Grzebelus E."/>
            <person name="Grzebelus D."/>
            <person name="Ashrafi H."/>
            <person name="Zheng Z."/>
            <person name="Cheng S."/>
            <person name="Spooner D."/>
            <person name="Van Deynze A."/>
            <person name="Simon P."/>
        </authorList>
    </citation>
    <scope>NUCLEOTIDE SEQUENCE</scope>
    <source>
        <tissue evidence="2">Leaf</tissue>
    </source>
</reference>
<accession>A0A166IZ81</accession>
<gene>
    <name evidence="2" type="ORF">DCAR_0104628</name>
</gene>
<dbReference type="NCBIfam" id="TIGR01640">
    <property type="entry name" value="F_box_assoc_1"/>
    <property type="match status" value="1"/>
</dbReference>
<dbReference type="EMBL" id="CP093343">
    <property type="protein sequence ID" value="WOG85439.1"/>
    <property type="molecule type" value="Genomic_DNA"/>
</dbReference>
<dbReference type="PANTHER" id="PTHR31672:SF13">
    <property type="entry name" value="F-BOX PROTEIN CPR30-LIKE"/>
    <property type="match status" value="1"/>
</dbReference>
<dbReference type="InterPro" id="IPR050796">
    <property type="entry name" value="SCF_F-box_component"/>
</dbReference>
<dbReference type="Proteomes" id="UP000077755">
    <property type="component" value="Chromosome 1"/>
</dbReference>
<name>A0A166IZ81_DAUCS</name>
<feature type="region of interest" description="Disordered" evidence="1">
    <location>
        <begin position="348"/>
        <end position="381"/>
    </location>
</feature>
<dbReference type="InterPro" id="IPR017451">
    <property type="entry name" value="F-box-assoc_interact_dom"/>
</dbReference>
<dbReference type="InterPro" id="IPR001810">
    <property type="entry name" value="F-box_dom"/>
</dbReference>
<dbReference type="SUPFAM" id="SSF81383">
    <property type="entry name" value="F-box domain"/>
    <property type="match status" value="1"/>
</dbReference>
<feature type="compositionally biased region" description="Basic and acidic residues" evidence="1">
    <location>
        <begin position="348"/>
        <end position="370"/>
    </location>
</feature>
<evidence type="ECO:0000256" key="1">
    <source>
        <dbReference type="SAM" id="MobiDB-lite"/>
    </source>
</evidence>
<dbReference type="SUPFAM" id="SSF50965">
    <property type="entry name" value="Galactose oxidase, central domain"/>
    <property type="match status" value="1"/>
</dbReference>
<dbReference type="Pfam" id="PF00646">
    <property type="entry name" value="F-box"/>
    <property type="match status" value="1"/>
</dbReference>
<keyword evidence="3" id="KW-1185">Reference proteome</keyword>
<dbReference type="OMA" id="NGSENPW"/>
<dbReference type="CDD" id="cd22157">
    <property type="entry name" value="F-box_AtFBW1-like"/>
    <property type="match status" value="1"/>
</dbReference>
<proteinExistence type="predicted"/>
<dbReference type="InterPro" id="IPR036047">
    <property type="entry name" value="F-box-like_dom_sf"/>
</dbReference>
<dbReference type="Gramene" id="KZN11650">
    <property type="protein sequence ID" value="KZN11650"/>
    <property type="gene ID" value="DCAR_004306"/>
</dbReference>
<sequence length="381" mass="42787">MALIQDLIGEVLCRVPVKPLLRFRCVSKDWCSLIDSNVFAKKHIRTALEFGTGGGLIVNDEAGRCYVVDSEGVDVGSDEAVAVGIKDPLMSLIHGAEVLGAANGLCCVAKSEMSNILLFNPMTRKGREILVVPAPICGFGYDPVNDDYKVVKIAEGKTQFFVFVYSLKTNSWKRVLNVPSKVSFLSKWGVFAGGALYWLASKNPGKGLDTIVSFDLGLEQFKGVPLPPADNKIVNTNSRFMVPVGELLCIFDSYPNHSIDVWLMNKNGSENPWYKAFTVKQPRRHGSEFLRPLAFSKSQTVLLLQVGNTKLMWYDLEKKTFKNVGIRGIRMNFYAYLYNESLLQLAEDKPPQKPLQDKTIQKPSQDEQQKKQQKKRYRMFL</sequence>
<evidence type="ECO:0000313" key="3">
    <source>
        <dbReference type="Proteomes" id="UP000077755"/>
    </source>
</evidence>
<dbReference type="InterPro" id="IPR013187">
    <property type="entry name" value="F-box-assoc_dom_typ3"/>
</dbReference>
<dbReference type="PANTHER" id="PTHR31672">
    <property type="entry name" value="BNACNNG10540D PROTEIN"/>
    <property type="match status" value="1"/>
</dbReference>
<dbReference type="SMART" id="SM00256">
    <property type="entry name" value="FBOX"/>
    <property type="match status" value="1"/>
</dbReference>
<dbReference type="Pfam" id="PF08268">
    <property type="entry name" value="FBA_3"/>
    <property type="match status" value="1"/>
</dbReference>
<dbReference type="AlphaFoldDB" id="A0A166IZ81"/>
<organism evidence="2 3">
    <name type="scientific">Daucus carota subsp. sativus</name>
    <name type="common">Carrot</name>
    <dbReference type="NCBI Taxonomy" id="79200"/>
    <lineage>
        <taxon>Eukaryota</taxon>
        <taxon>Viridiplantae</taxon>
        <taxon>Streptophyta</taxon>
        <taxon>Embryophyta</taxon>
        <taxon>Tracheophyta</taxon>
        <taxon>Spermatophyta</taxon>
        <taxon>Magnoliopsida</taxon>
        <taxon>eudicotyledons</taxon>
        <taxon>Gunneridae</taxon>
        <taxon>Pentapetalae</taxon>
        <taxon>asterids</taxon>
        <taxon>campanulids</taxon>
        <taxon>Apiales</taxon>
        <taxon>Apiaceae</taxon>
        <taxon>Apioideae</taxon>
        <taxon>Scandiceae</taxon>
        <taxon>Daucinae</taxon>
        <taxon>Daucus</taxon>
        <taxon>Daucus sect. Daucus</taxon>
    </lineage>
</organism>